<dbReference type="AlphaFoldDB" id="A0A239A6D9"/>
<organism evidence="2 3">
    <name type="scientific">Streptosporangium subroseum</name>
    <dbReference type="NCBI Taxonomy" id="106412"/>
    <lineage>
        <taxon>Bacteria</taxon>
        <taxon>Bacillati</taxon>
        <taxon>Actinomycetota</taxon>
        <taxon>Actinomycetes</taxon>
        <taxon>Streptosporangiales</taxon>
        <taxon>Streptosporangiaceae</taxon>
        <taxon>Streptosporangium</taxon>
    </lineage>
</organism>
<accession>A0A239A6D9</accession>
<feature type="region of interest" description="Disordered" evidence="1">
    <location>
        <begin position="1"/>
        <end position="78"/>
    </location>
</feature>
<keyword evidence="3" id="KW-1185">Reference proteome</keyword>
<name>A0A239A6D9_9ACTN</name>
<evidence type="ECO:0000313" key="3">
    <source>
        <dbReference type="Proteomes" id="UP000198282"/>
    </source>
</evidence>
<dbReference type="EMBL" id="FZOD01000001">
    <property type="protein sequence ID" value="SNR91002.1"/>
    <property type="molecule type" value="Genomic_DNA"/>
</dbReference>
<evidence type="ECO:0000313" key="2">
    <source>
        <dbReference type="EMBL" id="SNR91002.1"/>
    </source>
</evidence>
<gene>
    <name evidence="2" type="ORF">SAMN05216276_1001150</name>
</gene>
<evidence type="ECO:0000256" key="1">
    <source>
        <dbReference type="SAM" id="MobiDB-lite"/>
    </source>
</evidence>
<sequence length="78" mass="8240">MIIENDLQDAASIDAHSSVGGTPPSSTPIRVGSTSATGRTKWARPAHHRSIAAQNSARETLPSRLTSACRTSDSQRVL</sequence>
<feature type="compositionally biased region" description="Basic residues" evidence="1">
    <location>
        <begin position="41"/>
        <end position="50"/>
    </location>
</feature>
<protein>
    <submittedName>
        <fullName evidence="2">Uncharacterized protein</fullName>
    </submittedName>
</protein>
<feature type="compositionally biased region" description="Low complexity" evidence="1">
    <location>
        <begin position="17"/>
        <end position="28"/>
    </location>
</feature>
<proteinExistence type="predicted"/>
<dbReference type="Proteomes" id="UP000198282">
    <property type="component" value="Unassembled WGS sequence"/>
</dbReference>
<reference evidence="2 3" key="1">
    <citation type="submission" date="2017-06" db="EMBL/GenBank/DDBJ databases">
        <authorList>
            <person name="Kim H.J."/>
            <person name="Triplett B.A."/>
        </authorList>
    </citation>
    <scope>NUCLEOTIDE SEQUENCE [LARGE SCALE GENOMIC DNA]</scope>
    <source>
        <strain evidence="2 3">CGMCC 4.2132</strain>
    </source>
</reference>
<feature type="compositionally biased region" description="Polar residues" evidence="1">
    <location>
        <begin position="52"/>
        <end position="78"/>
    </location>
</feature>